<dbReference type="PANTHER" id="PTHR11905">
    <property type="entry name" value="ADAM A DISINTEGRIN AND METALLOPROTEASE DOMAIN"/>
    <property type="match status" value="1"/>
</dbReference>
<evidence type="ECO:0000256" key="1">
    <source>
        <dbReference type="ARBA" id="ARBA00023157"/>
    </source>
</evidence>
<organism evidence="5 6">
    <name type="scientific">Muraenolepis orangiensis</name>
    <name type="common">Patagonian moray cod</name>
    <dbReference type="NCBI Taxonomy" id="630683"/>
    <lineage>
        <taxon>Eukaryota</taxon>
        <taxon>Metazoa</taxon>
        <taxon>Chordata</taxon>
        <taxon>Craniata</taxon>
        <taxon>Vertebrata</taxon>
        <taxon>Euteleostomi</taxon>
        <taxon>Actinopterygii</taxon>
        <taxon>Neopterygii</taxon>
        <taxon>Teleostei</taxon>
        <taxon>Neoteleostei</taxon>
        <taxon>Acanthomorphata</taxon>
        <taxon>Zeiogadaria</taxon>
        <taxon>Gadariae</taxon>
        <taxon>Gadiformes</taxon>
        <taxon>Muraenolepidoidei</taxon>
        <taxon>Muraenolepididae</taxon>
        <taxon>Muraenolepis</taxon>
    </lineage>
</organism>
<evidence type="ECO:0000256" key="3">
    <source>
        <dbReference type="SAM" id="SignalP"/>
    </source>
</evidence>
<dbReference type="OrthoDB" id="5948003at2759"/>
<protein>
    <recommendedName>
        <fullName evidence="4">Peptidase M12B propeptide domain-containing protein</fullName>
    </recommendedName>
</protein>
<feature type="domain" description="Peptidase M12B propeptide" evidence="4">
    <location>
        <begin position="41"/>
        <end position="157"/>
    </location>
</feature>
<keyword evidence="3" id="KW-0732">Signal</keyword>
<dbReference type="PANTHER" id="PTHR11905:SF256">
    <property type="entry name" value="PEPTIDASE M12B DOMAIN-CONTAINING PROTEIN"/>
    <property type="match status" value="1"/>
</dbReference>
<reference evidence="5" key="1">
    <citation type="submission" date="2022-07" db="EMBL/GenBank/DDBJ databases">
        <title>Chromosome-level genome of Muraenolepis orangiensis.</title>
        <authorList>
            <person name="Kim J."/>
        </authorList>
    </citation>
    <scope>NUCLEOTIDE SEQUENCE</scope>
    <source>
        <strain evidence="5">KU_S4_2022</strain>
        <tissue evidence="5">Muscle</tissue>
    </source>
</reference>
<dbReference type="InterPro" id="IPR002870">
    <property type="entry name" value="Peptidase_M12B_N"/>
</dbReference>
<evidence type="ECO:0000256" key="2">
    <source>
        <dbReference type="SAM" id="MobiDB-lite"/>
    </source>
</evidence>
<feature type="signal peptide" evidence="3">
    <location>
        <begin position="1"/>
        <end position="16"/>
    </location>
</feature>
<dbReference type="Pfam" id="PF01562">
    <property type="entry name" value="Pep_M12B_propep"/>
    <property type="match status" value="1"/>
</dbReference>
<dbReference type="AlphaFoldDB" id="A0A9Q0E0A8"/>
<dbReference type="EMBL" id="JANIIK010000110">
    <property type="protein sequence ID" value="KAJ3596480.1"/>
    <property type="molecule type" value="Genomic_DNA"/>
</dbReference>
<gene>
    <name evidence="5" type="ORF">NHX12_002887</name>
</gene>
<keyword evidence="6" id="KW-1185">Reference proteome</keyword>
<evidence type="ECO:0000313" key="6">
    <source>
        <dbReference type="Proteomes" id="UP001148018"/>
    </source>
</evidence>
<accession>A0A9Q0E0A8</accession>
<evidence type="ECO:0000259" key="4">
    <source>
        <dbReference type="Pfam" id="PF01562"/>
    </source>
</evidence>
<comment type="caution">
    <text evidence="5">The sequence shown here is derived from an EMBL/GenBank/DDBJ whole genome shotgun (WGS) entry which is preliminary data.</text>
</comment>
<name>A0A9Q0E0A8_9TELE</name>
<feature type="compositionally biased region" description="Gly residues" evidence="2">
    <location>
        <begin position="109"/>
        <end position="139"/>
    </location>
</feature>
<dbReference type="Proteomes" id="UP001148018">
    <property type="component" value="Unassembled WGS sequence"/>
</dbReference>
<keyword evidence="1" id="KW-1015">Disulfide bond</keyword>
<feature type="region of interest" description="Disordered" evidence="2">
    <location>
        <begin position="100"/>
        <end position="142"/>
    </location>
</feature>
<proteinExistence type="predicted"/>
<sequence length="233" mass="25544">MQFAIWLLGLVCHLSALVRNSLEYRLHPKQESFIKQLSSYEIITPLRVDHAGDALPYRLHYRRRRRTHHYYRVDAFGERFHLNLTADSGFIAPAYTVQHRGAEQQHTGGDTGGDPGGDTGGDPGGDTGGDPGGDTGGDPGGHRSDDMRHCFFRGHVNAKTHFPAVFSLCAGLIGTFTTHSGDYFLEPLMAAEGEEHTKEEHNKPHLGPLFRVLSGNPQPLVPDMSSTMTQGSG</sequence>
<feature type="chain" id="PRO_5040247577" description="Peptidase M12B propeptide domain-containing protein" evidence="3">
    <location>
        <begin position="17"/>
        <end position="233"/>
    </location>
</feature>
<evidence type="ECO:0000313" key="5">
    <source>
        <dbReference type="EMBL" id="KAJ3596480.1"/>
    </source>
</evidence>